<dbReference type="KEGG" id="vvl:VV93_v1c35690"/>
<dbReference type="PANTHER" id="PTHR28026">
    <property type="entry name" value="DUF962 DOMAIN PROTEIN (AFU_ORTHOLOGUE AFUA_8G05310)"/>
    <property type="match status" value="1"/>
</dbReference>
<evidence type="ECO:0000313" key="3">
    <source>
        <dbReference type="EMBL" id="POB44639.1"/>
    </source>
</evidence>
<organism evidence="3 4">
    <name type="scientific">Vibrio vulnificus</name>
    <dbReference type="NCBI Taxonomy" id="672"/>
    <lineage>
        <taxon>Bacteria</taxon>
        <taxon>Pseudomonadati</taxon>
        <taxon>Pseudomonadota</taxon>
        <taxon>Gammaproteobacteria</taxon>
        <taxon>Vibrionales</taxon>
        <taxon>Vibrionaceae</taxon>
        <taxon>Vibrio</taxon>
    </lineage>
</organism>
<accession>A0A1W6M9U0</accession>
<dbReference type="Proteomes" id="UP000237466">
    <property type="component" value="Unassembled WGS sequence"/>
</dbReference>
<reference evidence="3 4" key="2">
    <citation type="journal article" date="2018" name="Front. Microbiol.">
        <title>Phylogeny of Vibrio vulnificus from the Analysis of the Core-Genome: Implications for Intra-Species Taxonomy.</title>
        <authorList>
            <person name="Roig F.J."/>
            <person name="Gonzalez-Candelas F."/>
            <person name="Sanjuan E."/>
            <person name="Fouz B."/>
            <person name="Feil E.J."/>
            <person name="Llorens C."/>
            <person name="Baker-Austin C."/>
            <person name="Oliver J.D."/>
            <person name="Danin-Poleg Y."/>
            <person name="Gibas C.J."/>
            <person name="Kashi Y."/>
            <person name="Gulig P.A."/>
            <person name="Morrison S.S."/>
            <person name="Amaro C."/>
        </authorList>
    </citation>
    <scope>NUCLEOTIDE SEQUENCE [LARGE SCALE GENOMIC DNA]</scope>
    <source>
        <strain evidence="3 4">CECT4608</strain>
    </source>
</reference>
<reference evidence="2 5" key="1">
    <citation type="submission" date="2017-01" db="EMBL/GenBank/DDBJ databases">
        <title>Complete Genome Sequence of Vibrio vulnificus FORC_053.</title>
        <authorList>
            <consortium name="Food-borne Pathogen Omics Research Center"/>
            <person name="Chung H.Y."/>
            <person name="Na E.J."/>
            <person name="Song J.S."/>
            <person name="Kim H."/>
            <person name="Lee J.-H."/>
            <person name="Ryu S."/>
            <person name="Choi S.H."/>
        </authorList>
    </citation>
    <scope>NUCLEOTIDE SEQUENCE [LARGE SCALE GENOMIC DNA]</scope>
    <source>
        <strain evidence="2 5">FORC_053</strain>
    </source>
</reference>
<gene>
    <name evidence="3" type="ORF">CRN52_18745</name>
    <name evidence="2" type="ORF">FORC53_3512</name>
</gene>
<dbReference type="PANTHER" id="PTHR28026:SF9">
    <property type="entry name" value="2-HYDROXY-PALMITIC ACID DIOXYGENASE MPO1"/>
    <property type="match status" value="1"/>
</dbReference>
<dbReference type="RefSeq" id="WP_011151927.1">
    <property type="nucleotide sequence ID" value="NZ_AP026553.1"/>
</dbReference>
<protein>
    <submittedName>
        <fullName evidence="3">DUF962 domain-containing protein</fullName>
    </submittedName>
    <submittedName>
        <fullName evidence="2">PRS2 protein</fullName>
    </submittedName>
</protein>
<dbReference type="AlphaFoldDB" id="A0A1W6M9U0"/>
<keyword evidence="1" id="KW-0472">Membrane</keyword>
<evidence type="ECO:0000313" key="2">
    <source>
        <dbReference type="EMBL" id="AXX61851.1"/>
    </source>
</evidence>
<dbReference type="Pfam" id="PF06127">
    <property type="entry name" value="Mpo1-like"/>
    <property type="match status" value="1"/>
</dbReference>
<dbReference type="EMBL" id="CP019291">
    <property type="protein sequence ID" value="AXX61851.1"/>
    <property type="molecule type" value="Genomic_DNA"/>
</dbReference>
<dbReference type="EMBL" id="PDGH01000124">
    <property type="protein sequence ID" value="POB44639.1"/>
    <property type="molecule type" value="Genomic_DNA"/>
</dbReference>
<sequence length="145" mass="16716">MRSLEQWLDAYGESHQNSTNQKIHTFAVPGIFFSIVALIWSLPSLPLPVLSLNWVWVAALPVWWFYYRLSLSVFLMMLGYTLASIALAWSVELLGLPLAEMAVGLFVVLWIFQFVGHKIEGKKPSFFEDLKFLLIGPVWVFMRHK</sequence>
<evidence type="ECO:0000313" key="5">
    <source>
        <dbReference type="Proteomes" id="UP000263418"/>
    </source>
</evidence>
<dbReference type="InterPro" id="IPR009305">
    <property type="entry name" value="Mpo1-like"/>
</dbReference>
<feature type="transmembrane region" description="Helical" evidence="1">
    <location>
        <begin position="23"/>
        <end position="42"/>
    </location>
</feature>
<feature type="transmembrane region" description="Helical" evidence="1">
    <location>
        <begin position="97"/>
        <end position="115"/>
    </location>
</feature>
<keyword evidence="1" id="KW-1133">Transmembrane helix</keyword>
<feature type="transmembrane region" description="Helical" evidence="1">
    <location>
        <begin position="73"/>
        <end position="91"/>
    </location>
</feature>
<keyword evidence="1" id="KW-0812">Transmembrane</keyword>
<dbReference type="GO" id="GO:0016020">
    <property type="term" value="C:membrane"/>
    <property type="evidence" value="ECO:0007669"/>
    <property type="project" value="GOC"/>
</dbReference>
<dbReference type="Proteomes" id="UP000263418">
    <property type="component" value="Chromosome 2"/>
</dbReference>
<dbReference type="OMA" id="IHYICVP"/>
<proteinExistence type="predicted"/>
<evidence type="ECO:0000313" key="4">
    <source>
        <dbReference type="Proteomes" id="UP000237466"/>
    </source>
</evidence>
<dbReference type="GO" id="GO:0046521">
    <property type="term" value="P:sphingoid catabolic process"/>
    <property type="evidence" value="ECO:0007669"/>
    <property type="project" value="TreeGrafter"/>
</dbReference>
<evidence type="ECO:0000256" key="1">
    <source>
        <dbReference type="SAM" id="Phobius"/>
    </source>
</evidence>
<name>A0A1W6M9U0_VIBVL</name>